<accession>A0A5C2S7F4</accession>
<dbReference type="Proteomes" id="UP000313359">
    <property type="component" value="Unassembled WGS sequence"/>
</dbReference>
<sequence length="465" mass="52138">MSVCHLLGTVVRTNACLLRYRTLLAANGMVDGLSDQPGKLQMLLEYAAASGSGTFVSTPHSRYDSPIDAGNDDWTVSLSFSSCISYIVTKPTEAVAEIYAAPESPGKRNMRHWKVPLDIFPGESNRAVAVDPMQDLLLVFQRDTSMECDVAVHIRSLHDPWTPHPDAALPVVYAAPSLLILTDISGVQIHGRLVSWVQTSYETGFDSQIEVWDWQGGKMIWHHQFGVEVSFTLLDAAHIVATSNAWKDLRVFRFDPPSDPGVDVLRLNLPPGNLPPGNPRRLQESSIPCPSPNAPFWPDPELRMIVLAYIEAQTSKRAVLLIPYATFKRLLRNRPLLQVLSPLQHRINWRDWEHGALRLSLSAPMVGQPWNVYQYHSYGSRFSLLMSNWSKFPRSSTVVTFDLNPWAEKYARSPRSAVDMPHLKDAWVQDGRRSSARPSMRARPRSRTLSTTAPVRTTKPMEGSP</sequence>
<proteinExistence type="predicted"/>
<evidence type="ECO:0000313" key="2">
    <source>
        <dbReference type="EMBL" id="RPD59631.1"/>
    </source>
</evidence>
<feature type="region of interest" description="Disordered" evidence="1">
    <location>
        <begin position="428"/>
        <end position="465"/>
    </location>
</feature>
<evidence type="ECO:0000256" key="1">
    <source>
        <dbReference type="SAM" id="MobiDB-lite"/>
    </source>
</evidence>
<dbReference type="EMBL" id="ML122269">
    <property type="protein sequence ID" value="RPD59631.1"/>
    <property type="molecule type" value="Genomic_DNA"/>
</dbReference>
<reference evidence="2" key="1">
    <citation type="journal article" date="2018" name="Genome Biol. Evol.">
        <title>Genomics and development of Lentinus tigrinus, a white-rot wood-decaying mushroom with dimorphic fruiting bodies.</title>
        <authorList>
            <person name="Wu B."/>
            <person name="Xu Z."/>
            <person name="Knudson A."/>
            <person name="Carlson A."/>
            <person name="Chen N."/>
            <person name="Kovaka S."/>
            <person name="LaButti K."/>
            <person name="Lipzen A."/>
            <person name="Pennachio C."/>
            <person name="Riley R."/>
            <person name="Schakwitz W."/>
            <person name="Umezawa K."/>
            <person name="Ohm R.A."/>
            <person name="Grigoriev I.V."/>
            <person name="Nagy L.G."/>
            <person name="Gibbons J."/>
            <person name="Hibbett D."/>
        </authorList>
    </citation>
    <scope>NUCLEOTIDE SEQUENCE [LARGE SCALE GENOMIC DNA]</scope>
    <source>
        <strain evidence="2">ALCF2SS1-6</strain>
    </source>
</reference>
<dbReference type="OrthoDB" id="2745718at2759"/>
<evidence type="ECO:0000313" key="3">
    <source>
        <dbReference type="Proteomes" id="UP000313359"/>
    </source>
</evidence>
<name>A0A5C2S7F4_9APHY</name>
<organism evidence="2 3">
    <name type="scientific">Lentinus tigrinus ALCF2SS1-6</name>
    <dbReference type="NCBI Taxonomy" id="1328759"/>
    <lineage>
        <taxon>Eukaryota</taxon>
        <taxon>Fungi</taxon>
        <taxon>Dikarya</taxon>
        <taxon>Basidiomycota</taxon>
        <taxon>Agaricomycotina</taxon>
        <taxon>Agaricomycetes</taxon>
        <taxon>Polyporales</taxon>
        <taxon>Polyporaceae</taxon>
        <taxon>Lentinus</taxon>
    </lineage>
</organism>
<dbReference type="AlphaFoldDB" id="A0A5C2S7F4"/>
<gene>
    <name evidence="2" type="ORF">L227DRAFT_611844</name>
</gene>
<keyword evidence="3" id="KW-1185">Reference proteome</keyword>
<protein>
    <submittedName>
        <fullName evidence="2">Uncharacterized protein</fullName>
    </submittedName>
</protein>